<organism evidence="2 3">
    <name type="scientific">Seminavis robusta</name>
    <dbReference type="NCBI Taxonomy" id="568900"/>
    <lineage>
        <taxon>Eukaryota</taxon>
        <taxon>Sar</taxon>
        <taxon>Stramenopiles</taxon>
        <taxon>Ochrophyta</taxon>
        <taxon>Bacillariophyta</taxon>
        <taxon>Bacillariophyceae</taxon>
        <taxon>Bacillariophycidae</taxon>
        <taxon>Naviculales</taxon>
        <taxon>Naviculaceae</taxon>
        <taxon>Seminavis</taxon>
    </lineage>
</organism>
<evidence type="ECO:0000313" key="3">
    <source>
        <dbReference type="Proteomes" id="UP001153069"/>
    </source>
</evidence>
<dbReference type="Gene3D" id="3.80.10.10">
    <property type="entry name" value="Ribonuclease Inhibitor"/>
    <property type="match status" value="1"/>
</dbReference>
<dbReference type="InterPro" id="IPR032675">
    <property type="entry name" value="LRR_dom_sf"/>
</dbReference>
<evidence type="ECO:0000256" key="1">
    <source>
        <dbReference type="SAM" id="MobiDB-lite"/>
    </source>
</evidence>
<dbReference type="SUPFAM" id="SSF52047">
    <property type="entry name" value="RNI-like"/>
    <property type="match status" value="1"/>
</dbReference>
<comment type="caution">
    <text evidence="2">The sequence shown here is derived from an EMBL/GenBank/DDBJ whole genome shotgun (WGS) entry which is preliminary data.</text>
</comment>
<evidence type="ECO:0000313" key="2">
    <source>
        <dbReference type="EMBL" id="CAB9522353.1"/>
    </source>
</evidence>
<gene>
    <name evidence="2" type="ORF">SEMRO_1293_G260130.1</name>
</gene>
<dbReference type="Proteomes" id="UP001153069">
    <property type="component" value="Unassembled WGS sequence"/>
</dbReference>
<accession>A0A9N8HP65</accession>
<feature type="region of interest" description="Disordered" evidence="1">
    <location>
        <begin position="658"/>
        <end position="684"/>
    </location>
</feature>
<feature type="compositionally biased region" description="Basic and acidic residues" evidence="1">
    <location>
        <begin position="659"/>
        <end position="671"/>
    </location>
</feature>
<sequence>MESVTDGLVCQGETGADDDWSIPGTVEDARTRLTQLFGQSNKDAASAPLNSSRGLEFVVALLQSYPDLAKEAFSFGCSKMQRSLWVRRVKREPRLRQSLSPNSILIQLPPLCHVLRLEAITLSVVQTIHQLAPDVIKTWDSTDHGLLPLHVACFYQNVATDLEIVHYLTTQYPNAITRAGKNVNVPFVVYMEQCILKNNNIETNTLRRTSVDSTLEDSSRDNINLMDPAVFDAHHKALCDLLLTGDYFTQQTGIVNILLRAIQANCPPLIVYLMAKAPPKLWAEEFIVTARNFDLCVAKGLEVMVMAGGSSTSTMIGPSDIKISFDKNMTYKAFQHIMQIVAATSRLETLTVMLPNNNNTAASDDRMEQLQIWHALTDGLRQNQSLKHIRIKGNHFEAAADLVSYMTLLQHAPKSLDLDACHIQRSLPLSAPLDESLWKSCRLARLELSSCQFELESTFTAFLRKLPLLPALKELSIYYTGESLSVEASKQVTEAIEKILLKQQQQTLQDLSIQELQLSNIPLFSKALESNTSLKSLQLTFDHWLDVEVIARALKRDNTTLQSFRYNIEGSDEDGEPRWGYGNIQYYLLLNEYGRDLLGRYNEEDEMSAGSLLLGLVSKVLKDDEKLEEYPEGLTNILYGLLSHRPCVLATALLPTSQEKTHQNGKRKAETGLDGGSAKIPRAK</sequence>
<proteinExistence type="predicted"/>
<protein>
    <submittedName>
        <fullName evidence="2">Uncharacterized protein</fullName>
    </submittedName>
</protein>
<dbReference type="AlphaFoldDB" id="A0A9N8HP65"/>
<dbReference type="EMBL" id="CAICTM010001291">
    <property type="protein sequence ID" value="CAB9522353.1"/>
    <property type="molecule type" value="Genomic_DNA"/>
</dbReference>
<keyword evidence="3" id="KW-1185">Reference proteome</keyword>
<name>A0A9N8HP65_9STRA</name>
<reference evidence="2" key="1">
    <citation type="submission" date="2020-06" db="EMBL/GenBank/DDBJ databases">
        <authorList>
            <consortium name="Plant Systems Biology data submission"/>
        </authorList>
    </citation>
    <scope>NUCLEOTIDE SEQUENCE</scope>
    <source>
        <strain evidence="2">D6</strain>
    </source>
</reference>